<dbReference type="PROSITE" id="PS00041">
    <property type="entry name" value="HTH_ARAC_FAMILY_1"/>
    <property type="match status" value="1"/>
</dbReference>
<dbReference type="Gene3D" id="2.60.120.10">
    <property type="entry name" value="Jelly Rolls"/>
    <property type="match status" value="1"/>
</dbReference>
<name>A0ABS4IPA0_9BACL</name>
<sequence>MMFNKAANDYLDAYARHPAGSLAAFHVHYWGHDPMHLDNLVHSHSFFELCYVLYGEGSYWEEGAEYVLMPGTLFCSRPQHSHQIRSQKGMYLLFVGFELIEAETSEEGKRLFDQLAVTADIVIHQSGESAAAHIWRALMLHAEAPSLTDKELLGPLAYNLLLSLQALFCKSMLSPAKLPSRSSAAQMLVNRALMFIHDNIGQPLSLEEVARYLHISPRHLSRLFARFEQTSFTDVVKQERVRKAAFLLQHSALSIKEIADASGFSSVHYFTKVFAEEKAQTPGAYRKMMAGTAGSFQLDERDLS</sequence>
<evidence type="ECO:0000256" key="3">
    <source>
        <dbReference type="ARBA" id="ARBA00023163"/>
    </source>
</evidence>
<dbReference type="InterPro" id="IPR014710">
    <property type="entry name" value="RmlC-like_jellyroll"/>
</dbReference>
<reference evidence="5 6" key="1">
    <citation type="submission" date="2021-03" db="EMBL/GenBank/DDBJ databases">
        <title>Genomic Encyclopedia of Type Strains, Phase IV (KMG-IV): sequencing the most valuable type-strain genomes for metagenomic binning, comparative biology and taxonomic classification.</title>
        <authorList>
            <person name="Goeker M."/>
        </authorList>
    </citation>
    <scope>NUCLEOTIDE SEQUENCE [LARGE SCALE GENOMIC DNA]</scope>
    <source>
        <strain evidence="5 6">DSM 26048</strain>
    </source>
</reference>
<evidence type="ECO:0000256" key="2">
    <source>
        <dbReference type="ARBA" id="ARBA00023125"/>
    </source>
</evidence>
<dbReference type="InterPro" id="IPR018060">
    <property type="entry name" value="HTH_AraC"/>
</dbReference>
<keyword evidence="6" id="KW-1185">Reference proteome</keyword>
<gene>
    <name evidence="5" type="ORF">J2Z66_000456</name>
</gene>
<dbReference type="Gene3D" id="1.10.10.60">
    <property type="entry name" value="Homeodomain-like"/>
    <property type="match status" value="2"/>
</dbReference>
<dbReference type="EMBL" id="JAGGLB010000001">
    <property type="protein sequence ID" value="MBP1988861.1"/>
    <property type="molecule type" value="Genomic_DNA"/>
</dbReference>
<dbReference type="PANTHER" id="PTHR43280">
    <property type="entry name" value="ARAC-FAMILY TRANSCRIPTIONAL REGULATOR"/>
    <property type="match status" value="1"/>
</dbReference>
<dbReference type="InterPro" id="IPR018062">
    <property type="entry name" value="HTH_AraC-typ_CS"/>
</dbReference>
<keyword evidence="3" id="KW-0804">Transcription</keyword>
<dbReference type="Proteomes" id="UP001519287">
    <property type="component" value="Unassembled WGS sequence"/>
</dbReference>
<evidence type="ECO:0000313" key="5">
    <source>
        <dbReference type="EMBL" id="MBP1988861.1"/>
    </source>
</evidence>
<dbReference type="SMART" id="SM00342">
    <property type="entry name" value="HTH_ARAC"/>
    <property type="match status" value="1"/>
</dbReference>
<dbReference type="PROSITE" id="PS01124">
    <property type="entry name" value="HTH_ARAC_FAMILY_2"/>
    <property type="match status" value="1"/>
</dbReference>
<dbReference type="SUPFAM" id="SSF51215">
    <property type="entry name" value="Regulatory protein AraC"/>
    <property type="match status" value="1"/>
</dbReference>
<dbReference type="Pfam" id="PF12833">
    <property type="entry name" value="HTH_18"/>
    <property type="match status" value="1"/>
</dbReference>
<protein>
    <submittedName>
        <fullName evidence="5">AraC family L-rhamnose operon transcriptional activator RhaR</fullName>
    </submittedName>
</protein>
<accession>A0ABS4IPA0</accession>
<organism evidence="5 6">
    <name type="scientific">Paenibacillus eucommiae</name>
    <dbReference type="NCBI Taxonomy" id="1355755"/>
    <lineage>
        <taxon>Bacteria</taxon>
        <taxon>Bacillati</taxon>
        <taxon>Bacillota</taxon>
        <taxon>Bacilli</taxon>
        <taxon>Bacillales</taxon>
        <taxon>Paenibacillaceae</taxon>
        <taxon>Paenibacillus</taxon>
    </lineage>
</organism>
<dbReference type="Pfam" id="PF02311">
    <property type="entry name" value="AraC_binding"/>
    <property type="match status" value="1"/>
</dbReference>
<dbReference type="SUPFAM" id="SSF46689">
    <property type="entry name" value="Homeodomain-like"/>
    <property type="match status" value="2"/>
</dbReference>
<feature type="domain" description="HTH araC/xylS-type" evidence="4">
    <location>
        <begin position="190"/>
        <end position="288"/>
    </location>
</feature>
<evidence type="ECO:0000313" key="6">
    <source>
        <dbReference type="Proteomes" id="UP001519287"/>
    </source>
</evidence>
<dbReference type="PANTHER" id="PTHR43280:SF28">
    <property type="entry name" value="HTH-TYPE TRANSCRIPTIONAL ACTIVATOR RHAS"/>
    <property type="match status" value="1"/>
</dbReference>
<dbReference type="InterPro" id="IPR003313">
    <property type="entry name" value="AraC-bd"/>
</dbReference>
<keyword evidence="2" id="KW-0238">DNA-binding</keyword>
<evidence type="ECO:0000259" key="4">
    <source>
        <dbReference type="PROSITE" id="PS01124"/>
    </source>
</evidence>
<evidence type="ECO:0000256" key="1">
    <source>
        <dbReference type="ARBA" id="ARBA00023015"/>
    </source>
</evidence>
<keyword evidence="1" id="KW-0805">Transcription regulation</keyword>
<dbReference type="InterPro" id="IPR009057">
    <property type="entry name" value="Homeodomain-like_sf"/>
</dbReference>
<comment type="caution">
    <text evidence="5">The sequence shown here is derived from an EMBL/GenBank/DDBJ whole genome shotgun (WGS) entry which is preliminary data.</text>
</comment>
<dbReference type="InterPro" id="IPR037923">
    <property type="entry name" value="HTH-like"/>
</dbReference>
<proteinExistence type="predicted"/>